<reference evidence="2 3" key="1">
    <citation type="journal article" date="2019" name="ISME J.">
        <title>Genome analyses of uncultured TG2/ZB3 bacteria in 'Margulisbacteria' specifically attached to ectosymbiotic spirochetes of protists in the termite gut.</title>
        <authorList>
            <person name="Utami Y.D."/>
            <person name="Kuwahara H."/>
            <person name="Igai K."/>
            <person name="Murakami T."/>
            <person name="Sugaya K."/>
            <person name="Morikawa T."/>
            <person name="Nagura Y."/>
            <person name="Yuki M."/>
            <person name="Deevong P."/>
            <person name="Inoue T."/>
            <person name="Kihara K."/>
            <person name="Lo N."/>
            <person name="Yamada A."/>
            <person name="Ohkuma M."/>
            <person name="Hongoh Y."/>
        </authorList>
    </citation>
    <scope>NUCLEOTIDE SEQUENCE [LARGE SCALE GENOMIC DNA]</scope>
    <source>
        <strain evidence="2">NkOx7-02</strain>
    </source>
</reference>
<keyword evidence="3" id="KW-1185">Reference proteome</keyword>
<dbReference type="AlphaFoldDB" id="A0A388THN4"/>
<evidence type="ECO:0000313" key="2">
    <source>
        <dbReference type="EMBL" id="GBR76666.1"/>
    </source>
</evidence>
<feature type="region of interest" description="Disordered" evidence="1">
    <location>
        <begin position="268"/>
        <end position="299"/>
    </location>
</feature>
<name>A0A388THN4_9BACT</name>
<dbReference type="EMBL" id="BGZO01000039">
    <property type="protein sequence ID" value="GBR76666.1"/>
    <property type="molecule type" value="Genomic_DNA"/>
</dbReference>
<evidence type="ECO:0008006" key="4">
    <source>
        <dbReference type="Google" id="ProtNLM"/>
    </source>
</evidence>
<organism evidence="2 3">
    <name type="scientific">Candidatus Termititenax persephonae</name>
    <dbReference type="NCBI Taxonomy" id="2218525"/>
    <lineage>
        <taxon>Bacteria</taxon>
        <taxon>Bacillati</taxon>
        <taxon>Candidatus Margulisiibacteriota</taxon>
        <taxon>Candidatus Termititenacia</taxon>
        <taxon>Candidatus Termititenacales</taxon>
        <taxon>Candidatus Termititenacaceae</taxon>
        <taxon>Candidatus Termititenax</taxon>
    </lineage>
</organism>
<protein>
    <recommendedName>
        <fullName evidence="4">ParB/Sulfiredoxin domain-containing protein</fullName>
    </recommendedName>
</protein>
<gene>
    <name evidence="2" type="ORF">NO2_1179</name>
</gene>
<comment type="caution">
    <text evidence="2">The sequence shown here is derived from an EMBL/GenBank/DDBJ whole genome shotgun (WGS) entry which is preliminary data.</text>
</comment>
<feature type="compositionally biased region" description="Polar residues" evidence="1">
    <location>
        <begin position="271"/>
        <end position="299"/>
    </location>
</feature>
<sequence length="460" mass="52413">MNTIKYKEMDVNINDLILDSNNPRFAQLYSGNSQENIIQYLLEEEDAKDLAKRIIKRGFRQDKKLWVLKKGNKYLVKDGNRRCAAVKALQEPKKYSLSQSINRKTLPVIIYEDEQFLDDLIKEEHTSSSVREWSTIAKALEVYRLSKNNVDETELKSIDSDPARLLRIANFYNEAVKIGGDNLKELLRSSGKKGGKLIIFERLFQSNKLCGYKFGGKKANYALIIEDQNLFENYIKAVVKYLQHNSSTTHHAVDKANQQTTFLEKLGIATKESSQPTTTNPSASKPTTTQESNSPISTYKANTTAVKNRTSNLFPNLNIMRTIPVSLRNVLSEGQRICFDHNAGYPNASMALLRMVFESTLNLILKETKYSGTALEKKNELSPNAKLSSKKTNFAPMIKDKTIKTRMHQLDLEVANNIVHGTWTPTNKETIEYALRVEELINWLLKEKADFESDLDLTKL</sequence>
<evidence type="ECO:0000313" key="3">
    <source>
        <dbReference type="Proteomes" id="UP000275925"/>
    </source>
</evidence>
<dbReference type="SUPFAM" id="SSF110849">
    <property type="entry name" value="ParB/Sulfiredoxin"/>
    <property type="match status" value="1"/>
</dbReference>
<evidence type="ECO:0000256" key="1">
    <source>
        <dbReference type="SAM" id="MobiDB-lite"/>
    </source>
</evidence>
<accession>A0A388THN4</accession>
<dbReference type="InterPro" id="IPR036086">
    <property type="entry name" value="ParB/Sulfiredoxin_sf"/>
</dbReference>
<proteinExistence type="predicted"/>
<dbReference type="Proteomes" id="UP000275925">
    <property type="component" value="Unassembled WGS sequence"/>
</dbReference>